<keyword evidence="4 8" id="KW-0418">Kinase</keyword>
<dbReference type="OrthoDB" id="9801219at2"/>
<dbReference type="GO" id="GO:2001059">
    <property type="term" value="P:D-tagatose 6-phosphate catabolic process"/>
    <property type="evidence" value="ECO:0007669"/>
    <property type="project" value="UniProtKB-UniPathway"/>
</dbReference>
<keyword evidence="2 6" id="KW-0808">Transferase</keyword>
<comment type="pathway">
    <text evidence="6">Carbohydrate metabolism; D-tagatose 6-phosphate degradation; D-glyceraldehyde 3-phosphate and glycerone phosphate from D-tagatose 6-phosphate: step 1/2.</text>
</comment>
<dbReference type="RefSeq" id="WP_146622386.1">
    <property type="nucleotide sequence ID" value="NZ_BJCC01000014.1"/>
</dbReference>
<dbReference type="GO" id="GO:0005524">
    <property type="term" value="F:ATP binding"/>
    <property type="evidence" value="ECO:0007669"/>
    <property type="project" value="UniProtKB-KW"/>
</dbReference>
<evidence type="ECO:0000256" key="3">
    <source>
        <dbReference type="ARBA" id="ARBA00022741"/>
    </source>
</evidence>
<dbReference type="Pfam" id="PF00294">
    <property type="entry name" value="PfkB"/>
    <property type="match status" value="1"/>
</dbReference>
<comment type="similarity">
    <text evidence="6">Belongs to the carbohydrate kinase PfkB family. LacC subfamily.</text>
</comment>
<dbReference type="InterPro" id="IPR029056">
    <property type="entry name" value="Ribokinase-like"/>
</dbReference>
<gene>
    <name evidence="8" type="ORF">NRIC_18360</name>
</gene>
<dbReference type="InterPro" id="IPR017583">
    <property type="entry name" value="Tagatose/fructose_Pkinase"/>
</dbReference>
<keyword evidence="6" id="KW-0423">Lactose metabolism</keyword>
<comment type="similarity">
    <text evidence="1">Belongs to the carbohydrate kinase pfkB family.</text>
</comment>
<dbReference type="SUPFAM" id="SSF53613">
    <property type="entry name" value="Ribokinase-like"/>
    <property type="match status" value="1"/>
</dbReference>
<dbReference type="PANTHER" id="PTHR46566:SF1">
    <property type="entry name" value="1-PHOSPHOFRUCTOKINASE"/>
    <property type="match status" value="1"/>
</dbReference>
<dbReference type="EC" id="2.7.1.144" evidence="6"/>
<dbReference type="EMBL" id="BJCC01000014">
    <property type="protein sequence ID" value="GCF93945.1"/>
    <property type="molecule type" value="Genomic_DNA"/>
</dbReference>
<dbReference type="PIRSF" id="PIRSF000535">
    <property type="entry name" value="1PFK/6PFK/LacC"/>
    <property type="match status" value="1"/>
</dbReference>
<dbReference type="Gene3D" id="3.40.1190.20">
    <property type="match status" value="1"/>
</dbReference>
<evidence type="ECO:0000256" key="2">
    <source>
        <dbReference type="ARBA" id="ARBA00022679"/>
    </source>
</evidence>
<organism evidence="8 9">
    <name type="scientific">Enterococcus florum</name>
    <dbReference type="NCBI Taxonomy" id="2480627"/>
    <lineage>
        <taxon>Bacteria</taxon>
        <taxon>Bacillati</taxon>
        <taxon>Bacillota</taxon>
        <taxon>Bacilli</taxon>
        <taxon>Lactobacillales</taxon>
        <taxon>Enterococcaceae</taxon>
        <taxon>Enterococcus</taxon>
    </lineage>
</organism>
<name>A0A4P5P7I7_9ENTE</name>
<comment type="caution">
    <text evidence="8">The sequence shown here is derived from an EMBL/GenBank/DDBJ whole genome shotgun (WGS) entry which is preliminary data.</text>
</comment>
<reference evidence="9" key="1">
    <citation type="submission" date="2019-02" db="EMBL/GenBank/DDBJ databases">
        <title>Draft genome sequence of Enterococcus sp. Gos25-1.</title>
        <authorList>
            <person name="Tanaka N."/>
            <person name="Shiwa Y."/>
            <person name="Fujita N."/>
        </authorList>
    </citation>
    <scope>NUCLEOTIDE SEQUENCE [LARGE SCALE GENOMIC DNA]</scope>
    <source>
        <strain evidence="9">Gos25-1</strain>
    </source>
</reference>
<evidence type="ECO:0000256" key="6">
    <source>
        <dbReference type="PIRNR" id="PIRNR000535"/>
    </source>
</evidence>
<dbReference type="CDD" id="cd01164">
    <property type="entry name" value="FruK_PfkB_like"/>
    <property type="match status" value="1"/>
</dbReference>
<keyword evidence="9" id="KW-1185">Reference proteome</keyword>
<dbReference type="GO" id="GO:0005988">
    <property type="term" value="P:lactose metabolic process"/>
    <property type="evidence" value="ECO:0007669"/>
    <property type="project" value="UniProtKB-KW"/>
</dbReference>
<comment type="catalytic activity">
    <reaction evidence="6">
        <text>D-tagatofuranose 6-phosphate + ATP = D-tagatofuranose 1,6-bisphosphate + ADP + H(+)</text>
        <dbReference type="Rhea" id="RHEA:12420"/>
        <dbReference type="ChEBI" id="CHEBI:15378"/>
        <dbReference type="ChEBI" id="CHEBI:30616"/>
        <dbReference type="ChEBI" id="CHEBI:58694"/>
        <dbReference type="ChEBI" id="CHEBI:58695"/>
        <dbReference type="ChEBI" id="CHEBI:456216"/>
        <dbReference type="EC" id="2.7.1.144"/>
    </reaction>
</comment>
<sequence>MIYTITLNPAIDRLIYLNEALTKRKNNRADRVAYDIGGKGTHGSYAMTQLGVANLALGFAGEDNADKFQQILENKGIPHHFLYVSGSSTRESLVLIDPNNQGSTMVTEPSLAVAAKDKRRLIEYLRQHLTKEDMVLVAGSQPQNFELSDLKELLVTIKQAGSFLACDLSEEALSLAVSVGVDFIKPNEFEIAALSNGIDSIEQTLQELAKGITCIVASRGEKGCTCYYGGDIYNVTAPKVAEVNDTGAGDCFVGAFLATFYQTQAIIPSLKMASACAANKVQYEDSSYFVATEAKELLSQVKITQSTSTIC</sequence>
<dbReference type="GO" id="GO:0005829">
    <property type="term" value="C:cytosol"/>
    <property type="evidence" value="ECO:0007669"/>
    <property type="project" value="TreeGrafter"/>
</dbReference>
<keyword evidence="5 6" id="KW-0067">ATP-binding</keyword>
<dbReference type="GO" id="GO:0009024">
    <property type="term" value="F:tagatose-6-phosphate kinase activity"/>
    <property type="evidence" value="ECO:0007669"/>
    <property type="project" value="UniProtKB-EC"/>
</dbReference>
<keyword evidence="3 6" id="KW-0547">Nucleotide-binding</keyword>
<protein>
    <recommendedName>
        <fullName evidence="6">Tagatose-6-phosphate kinase</fullName>
        <ecNumber evidence="6">2.7.1.144</ecNumber>
    </recommendedName>
</protein>
<dbReference type="GO" id="GO:0008443">
    <property type="term" value="F:phosphofructokinase activity"/>
    <property type="evidence" value="ECO:0007669"/>
    <property type="project" value="TreeGrafter"/>
</dbReference>
<evidence type="ECO:0000259" key="7">
    <source>
        <dbReference type="Pfam" id="PF00294"/>
    </source>
</evidence>
<dbReference type="UniPathway" id="UPA00704">
    <property type="reaction ID" value="UER00715"/>
</dbReference>
<evidence type="ECO:0000313" key="9">
    <source>
        <dbReference type="Proteomes" id="UP000290567"/>
    </source>
</evidence>
<feature type="domain" description="Carbohydrate kinase PfkB" evidence="7">
    <location>
        <begin position="7"/>
        <end position="287"/>
    </location>
</feature>
<dbReference type="InterPro" id="IPR011611">
    <property type="entry name" value="PfkB_dom"/>
</dbReference>
<evidence type="ECO:0000256" key="5">
    <source>
        <dbReference type="ARBA" id="ARBA00022840"/>
    </source>
</evidence>
<dbReference type="AlphaFoldDB" id="A0A4P5P7I7"/>
<dbReference type="PANTHER" id="PTHR46566">
    <property type="entry name" value="1-PHOSPHOFRUCTOKINASE-RELATED"/>
    <property type="match status" value="1"/>
</dbReference>
<proteinExistence type="inferred from homology"/>
<accession>A0A4P5P7I7</accession>
<evidence type="ECO:0000256" key="4">
    <source>
        <dbReference type="ARBA" id="ARBA00022777"/>
    </source>
</evidence>
<dbReference type="Proteomes" id="UP000290567">
    <property type="component" value="Unassembled WGS sequence"/>
</dbReference>
<evidence type="ECO:0000256" key="1">
    <source>
        <dbReference type="ARBA" id="ARBA00005380"/>
    </source>
</evidence>
<evidence type="ECO:0000313" key="8">
    <source>
        <dbReference type="EMBL" id="GCF93945.1"/>
    </source>
</evidence>